<evidence type="ECO:0000313" key="4">
    <source>
        <dbReference type="EMBL" id="KAK7943887.1"/>
    </source>
</evidence>
<reference evidence="4 5" key="1">
    <citation type="submission" date="2023-01" db="EMBL/GenBank/DDBJ databases">
        <title>Analysis of 21 Apiospora genomes using comparative genomics revels a genus with tremendous synthesis potential of carbohydrate active enzymes and secondary metabolites.</title>
        <authorList>
            <person name="Sorensen T."/>
        </authorList>
    </citation>
    <scope>NUCLEOTIDE SEQUENCE [LARGE SCALE GENOMIC DNA]</scope>
    <source>
        <strain evidence="4 5">CBS 24483</strain>
    </source>
</reference>
<dbReference type="EMBL" id="JAQQWE010000008">
    <property type="protein sequence ID" value="KAK7943887.1"/>
    <property type="molecule type" value="Genomic_DNA"/>
</dbReference>
<dbReference type="PANTHER" id="PTHR23206:SF8">
    <property type="entry name" value="ANKYRIN REPEAT AND KH DOMAIN-CONTAINING 1"/>
    <property type="match status" value="1"/>
</dbReference>
<sequence>MAKTAIVIHGHRSIASRIFSLIPSLLDIQLSSHVHATLQMMPGWLRRHSPVSQDRRLGTLLRMFQHHNSSELHDRAYALLGLASDARRFPIDYGIPLPQLALNLAVFLATGSLDHGLTDERATVSFEEVLRGLSDPEGFLVFIFGCALKRQEEEFLLLLLESAQHSQRYRLLGLVSSRPGIDSVTSRLMTHPDLNLEAPNELNNTFYEVVRQEVHNAMLLERIIGHGNFIITVDNVQAIADSGPKGILSSGLVKSAVKSAIKSSLLRQVQRFHQDTSAEDYTTHANHAGQIELWIIGMLPLVLKVGDVDAAEALLEQARYPYLRHKKQALSSILHSVFINEDRKSGLISHAAAELLILHGAEVEPPKDGTGPSPLWTAAMKGRLDLVRLFLDNGGNQERAHQGLTPIETAARWGSRGVVDFLLGLEAQSGKDCARHQRSLLTLTSIGDHDSMFKLPLAKGADTNLKYLNMSPLISVKNRGQTKLFKQLLEDGIIVKSPIKK</sequence>
<comment type="caution">
    <text evidence="4">The sequence shown here is derived from an EMBL/GenBank/DDBJ whole genome shotgun (WGS) entry which is preliminary data.</text>
</comment>
<proteinExistence type="predicted"/>
<feature type="repeat" description="ANK" evidence="3">
    <location>
        <begin position="370"/>
        <end position="402"/>
    </location>
</feature>
<dbReference type="GeneID" id="92082284"/>
<name>A0ABR1Q1K7_9PEZI</name>
<keyword evidence="2 3" id="KW-0040">ANK repeat</keyword>
<protein>
    <submittedName>
        <fullName evidence="4">HET-domain-containing protein</fullName>
    </submittedName>
</protein>
<dbReference type="Proteomes" id="UP001391051">
    <property type="component" value="Unassembled WGS sequence"/>
</dbReference>
<keyword evidence="5" id="KW-1185">Reference proteome</keyword>
<dbReference type="Gene3D" id="1.25.40.20">
    <property type="entry name" value="Ankyrin repeat-containing domain"/>
    <property type="match status" value="1"/>
</dbReference>
<dbReference type="RefSeq" id="XP_066695918.1">
    <property type="nucleotide sequence ID" value="XM_066849222.1"/>
</dbReference>
<evidence type="ECO:0000313" key="5">
    <source>
        <dbReference type="Proteomes" id="UP001391051"/>
    </source>
</evidence>
<evidence type="ECO:0000256" key="2">
    <source>
        <dbReference type="ARBA" id="ARBA00023043"/>
    </source>
</evidence>
<accession>A0ABR1Q1K7</accession>
<keyword evidence="1" id="KW-0677">Repeat</keyword>
<dbReference type="SMART" id="SM00248">
    <property type="entry name" value="ANK"/>
    <property type="match status" value="3"/>
</dbReference>
<organism evidence="4 5">
    <name type="scientific">Apiospora aurea</name>
    <dbReference type="NCBI Taxonomy" id="335848"/>
    <lineage>
        <taxon>Eukaryota</taxon>
        <taxon>Fungi</taxon>
        <taxon>Dikarya</taxon>
        <taxon>Ascomycota</taxon>
        <taxon>Pezizomycotina</taxon>
        <taxon>Sordariomycetes</taxon>
        <taxon>Xylariomycetidae</taxon>
        <taxon>Amphisphaeriales</taxon>
        <taxon>Apiosporaceae</taxon>
        <taxon>Apiospora</taxon>
    </lineage>
</organism>
<dbReference type="SUPFAM" id="SSF48403">
    <property type="entry name" value="Ankyrin repeat"/>
    <property type="match status" value="1"/>
</dbReference>
<dbReference type="Pfam" id="PF12796">
    <property type="entry name" value="Ank_2"/>
    <property type="match status" value="1"/>
</dbReference>
<dbReference type="PROSITE" id="PS50297">
    <property type="entry name" value="ANK_REP_REGION"/>
    <property type="match status" value="1"/>
</dbReference>
<dbReference type="InterPro" id="IPR051631">
    <property type="entry name" value="Ankyrin-KH/SAM_domain"/>
</dbReference>
<dbReference type="PROSITE" id="PS50088">
    <property type="entry name" value="ANK_REPEAT"/>
    <property type="match status" value="1"/>
</dbReference>
<gene>
    <name evidence="4" type="ORF">PG986_013000</name>
</gene>
<dbReference type="InterPro" id="IPR036770">
    <property type="entry name" value="Ankyrin_rpt-contain_sf"/>
</dbReference>
<dbReference type="InterPro" id="IPR002110">
    <property type="entry name" value="Ankyrin_rpt"/>
</dbReference>
<evidence type="ECO:0000256" key="3">
    <source>
        <dbReference type="PROSITE-ProRule" id="PRU00023"/>
    </source>
</evidence>
<dbReference type="PANTHER" id="PTHR23206">
    <property type="entry name" value="MASK PROTEIN"/>
    <property type="match status" value="1"/>
</dbReference>
<evidence type="ECO:0000256" key="1">
    <source>
        <dbReference type="ARBA" id="ARBA00022737"/>
    </source>
</evidence>